<feature type="compositionally biased region" description="Polar residues" evidence="1">
    <location>
        <begin position="217"/>
        <end position="243"/>
    </location>
</feature>
<comment type="caution">
    <text evidence="2">The sequence shown here is derived from an EMBL/GenBank/DDBJ whole genome shotgun (WGS) entry which is preliminary data.</text>
</comment>
<reference evidence="2 3" key="1">
    <citation type="submission" date="2024-08" db="EMBL/GenBank/DDBJ databases">
        <authorList>
            <person name="Cucini C."/>
            <person name="Frati F."/>
        </authorList>
    </citation>
    <scope>NUCLEOTIDE SEQUENCE [LARGE SCALE GENOMIC DNA]</scope>
</reference>
<evidence type="ECO:0000313" key="3">
    <source>
        <dbReference type="Proteomes" id="UP001642540"/>
    </source>
</evidence>
<gene>
    <name evidence="2" type="ORF">ODALV1_LOCUS18173</name>
</gene>
<feature type="compositionally biased region" description="Basic and acidic residues" evidence="1">
    <location>
        <begin position="282"/>
        <end position="298"/>
    </location>
</feature>
<organism evidence="2 3">
    <name type="scientific">Orchesella dallaii</name>
    <dbReference type="NCBI Taxonomy" id="48710"/>
    <lineage>
        <taxon>Eukaryota</taxon>
        <taxon>Metazoa</taxon>
        <taxon>Ecdysozoa</taxon>
        <taxon>Arthropoda</taxon>
        <taxon>Hexapoda</taxon>
        <taxon>Collembola</taxon>
        <taxon>Entomobryomorpha</taxon>
        <taxon>Entomobryoidea</taxon>
        <taxon>Orchesellidae</taxon>
        <taxon>Orchesellinae</taxon>
        <taxon>Orchesella</taxon>
    </lineage>
</organism>
<feature type="region of interest" description="Disordered" evidence="1">
    <location>
        <begin position="387"/>
        <end position="437"/>
    </location>
</feature>
<protein>
    <submittedName>
        <fullName evidence="2">Uncharacterized protein</fullName>
    </submittedName>
</protein>
<feature type="region of interest" description="Disordered" evidence="1">
    <location>
        <begin position="217"/>
        <end position="355"/>
    </location>
</feature>
<keyword evidence="3" id="KW-1185">Reference proteome</keyword>
<feature type="compositionally biased region" description="Polar residues" evidence="1">
    <location>
        <begin position="506"/>
        <end position="540"/>
    </location>
</feature>
<dbReference type="EMBL" id="CAXLJM020000057">
    <property type="protein sequence ID" value="CAL8118527.1"/>
    <property type="molecule type" value="Genomic_DNA"/>
</dbReference>
<evidence type="ECO:0000313" key="2">
    <source>
        <dbReference type="EMBL" id="CAL8118527.1"/>
    </source>
</evidence>
<evidence type="ECO:0000256" key="1">
    <source>
        <dbReference type="SAM" id="MobiDB-lite"/>
    </source>
</evidence>
<feature type="compositionally biased region" description="Basic residues" evidence="1">
    <location>
        <begin position="30"/>
        <end position="41"/>
    </location>
</feature>
<accession>A0ABP1R6T7</accession>
<sequence length="557" mass="61795">MPNDERNGSAHNSNAHHTKNEGQKGSTPSHPHHQGQSRSSHKIQGTSNSSHSNNVLSSMVLAERVSEVASELIDQVLEKYQQRRDGLNGHGHETNELDKQNVNELTIPDLLALADCSDCVWDKNYHPCLLNGPEDNERCKEEMRKQGFDIPLSQSKSDLGYQPGHFYALKPDSKIDLDKTFDPTEVTKSPSKHEHELAPIKFAPSVEAIHQTQVKNESITDICRSRSNSAGRNKSGTNVSSKPGISKSTESKSPSKSKLHDSKGPSKRPSKNPSKPPSKPIMHKETSSKNMRKSDLKGKRSYASSTHAHVQFKKDPKATSSTKAADHSNHPPLSKKTSSHTKINSHNGSKHKVEVDNSLEYIHKLHPHASSHAEEIARENLVPLPFELPKREDSHPNLGGKCSSSHQRLHDKDSRFVPEKPTSVHKPPSTIDKKDVVCGTDKPCNMVTSSTNKEIERDSDGTVTELYSLANGKTCNWNKNYHPCSNKYNQKDKELCKKWKEDNGITGCQTRSNKTITSKSQGNNAPQTESKTRSQSQTKENGPRSSKSSRSNSKNSK</sequence>
<feature type="compositionally biased region" description="Low complexity" evidence="1">
    <location>
        <begin position="246"/>
        <end position="256"/>
    </location>
</feature>
<feature type="region of interest" description="Disordered" evidence="1">
    <location>
        <begin position="1"/>
        <end position="53"/>
    </location>
</feature>
<feature type="region of interest" description="Disordered" evidence="1">
    <location>
        <begin position="504"/>
        <end position="557"/>
    </location>
</feature>
<feature type="compositionally biased region" description="Low complexity" evidence="1">
    <location>
        <begin position="544"/>
        <end position="557"/>
    </location>
</feature>
<dbReference type="Proteomes" id="UP001642540">
    <property type="component" value="Unassembled WGS sequence"/>
</dbReference>
<name>A0ABP1R6T7_9HEXA</name>
<proteinExistence type="predicted"/>
<feature type="compositionally biased region" description="Basic and acidic residues" evidence="1">
    <location>
        <begin position="408"/>
        <end position="418"/>
    </location>
</feature>